<dbReference type="Pfam" id="PF13426">
    <property type="entry name" value="PAS_9"/>
    <property type="match status" value="1"/>
</dbReference>
<dbReference type="InterPro" id="IPR050351">
    <property type="entry name" value="BphY/WalK/GraS-like"/>
</dbReference>
<dbReference type="EMBL" id="CP040330">
    <property type="protein sequence ID" value="QCS41345.1"/>
    <property type="molecule type" value="Genomic_DNA"/>
</dbReference>
<evidence type="ECO:0000256" key="9">
    <source>
        <dbReference type="ARBA" id="ARBA00022989"/>
    </source>
</evidence>
<evidence type="ECO:0000256" key="2">
    <source>
        <dbReference type="ARBA" id="ARBA00004141"/>
    </source>
</evidence>
<dbReference type="PANTHER" id="PTHR42878:SF7">
    <property type="entry name" value="SENSOR HISTIDINE KINASE GLRK"/>
    <property type="match status" value="1"/>
</dbReference>
<dbReference type="PRINTS" id="PR00344">
    <property type="entry name" value="BCTRLSENSOR"/>
</dbReference>
<dbReference type="GO" id="GO:0000155">
    <property type="term" value="F:phosphorelay sensor kinase activity"/>
    <property type="evidence" value="ECO:0007669"/>
    <property type="project" value="InterPro"/>
</dbReference>
<keyword evidence="9" id="KW-1133">Transmembrane helix</keyword>
<dbReference type="InterPro" id="IPR005467">
    <property type="entry name" value="His_kinase_dom"/>
</dbReference>
<dbReference type="CDD" id="cd00075">
    <property type="entry name" value="HATPase"/>
    <property type="match status" value="1"/>
</dbReference>
<dbReference type="RefSeq" id="WP_138243858.1">
    <property type="nucleotide sequence ID" value="NZ_CP040330.1"/>
</dbReference>
<evidence type="ECO:0000313" key="14">
    <source>
        <dbReference type="EMBL" id="QCS41345.1"/>
    </source>
</evidence>
<keyword evidence="7" id="KW-0418">Kinase</keyword>
<evidence type="ECO:0000256" key="1">
    <source>
        <dbReference type="ARBA" id="ARBA00000085"/>
    </source>
</evidence>
<dbReference type="NCBIfam" id="TIGR00229">
    <property type="entry name" value="sensory_box"/>
    <property type="match status" value="1"/>
</dbReference>
<evidence type="ECO:0000256" key="8">
    <source>
        <dbReference type="ARBA" id="ARBA00022840"/>
    </source>
</evidence>
<evidence type="ECO:0000256" key="5">
    <source>
        <dbReference type="ARBA" id="ARBA00022692"/>
    </source>
</evidence>
<evidence type="ECO:0000259" key="12">
    <source>
        <dbReference type="PROSITE" id="PS50109"/>
    </source>
</evidence>
<dbReference type="SMART" id="SM00387">
    <property type="entry name" value="HATPase_c"/>
    <property type="match status" value="1"/>
</dbReference>
<dbReference type="Gene3D" id="3.30.450.20">
    <property type="entry name" value="PAS domain"/>
    <property type="match status" value="1"/>
</dbReference>
<dbReference type="InterPro" id="IPR000014">
    <property type="entry name" value="PAS"/>
</dbReference>
<dbReference type="KEGG" id="nvr:FEJ81_02895"/>
<dbReference type="GO" id="GO:0016020">
    <property type="term" value="C:membrane"/>
    <property type="evidence" value="ECO:0007669"/>
    <property type="project" value="UniProtKB-SubCell"/>
</dbReference>
<evidence type="ECO:0000259" key="13">
    <source>
        <dbReference type="PROSITE" id="PS50112"/>
    </source>
</evidence>
<keyword evidence="6" id="KW-0547">Nucleotide-binding</keyword>
<keyword evidence="5" id="KW-0812">Transmembrane</keyword>
<reference evidence="15" key="1">
    <citation type="submission" date="2019-05" db="EMBL/GenBank/DDBJ databases">
        <title>Genome sequence and methylation pattern of the halophilic Archaeon Natrinema versiforme BOL5-4.</title>
        <authorList>
            <person name="DasSarma P."/>
            <person name="Anton B.P."/>
            <person name="DasSarma S.L."/>
            <person name="Martinez F.L."/>
            <person name="Guzman D."/>
            <person name="Roberts R.J."/>
            <person name="DasSarma S."/>
        </authorList>
    </citation>
    <scope>NUCLEOTIDE SEQUENCE [LARGE SCALE GENOMIC DNA]</scope>
    <source>
        <strain evidence="15">BOL5-4</strain>
    </source>
</reference>
<dbReference type="Gene3D" id="3.30.450.40">
    <property type="match status" value="1"/>
</dbReference>
<dbReference type="PROSITE" id="PS50112">
    <property type="entry name" value="PAS"/>
    <property type="match status" value="1"/>
</dbReference>
<evidence type="ECO:0000256" key="3">
    <source>
        <dbReference type="ARBA" id="ARBA00012438"/>
    </source>
</evidence>
<feature type="domain" description="PAS" evidence="13">
    <location>
        <begin position="281"/>
        <end position="351"/>
    </location>
</feature>
<dbReference type="GO" id="GO:0000156">
    <property type="term" value="F:phosphorelay response regulator activity"/>
    <property type="evidence" value="ECO:0007669"/>
    <property type="project" value="TreeGrafter"/>
</dbReference>
<dbReference type="InterPro" id="IPR035965">
    <property type="entry name" value="PAS-like_dom_sf"/>
</dbReference>
<organism evidence="14 15">
    <name type="scientific">Natrinema versiforme</name>
    <dbReference type="NCBI Taxonomy" id="88724"/>
    <lineage>
        <taxon>Archaea</taxon>
        <taxon>Methanobacteriati</taxon>
        <taxon>Methanobacteriota</taxon>
        <taxon>Stenosarchaea group</taxon>
        <taxon>Halobacteria</taxon>
        <taxon>Halobacteriales</taxon>
        <taxon>Natrialbaceae</taxon>
        <taxon>Natrinema</taxon>
    </lineage>
</organism>
<dbReference type="InterPro" id="IPR003594">
    <property type="entry name" value="HATPase_dom"/>
</dbReference>
<comment type="catalytic activity">
    <reaction evidence="1">
        <text>ATP + protein L-histidine = ADP + protein N-phospho-L-histidine.</text>
        <dbReference type="EC" id="2.7.13.3"/>
    </reaction>
</comment>
<dbReference type="InterPro" id="IPR036890">
    <property type="entry name" value="HATPase_C_sf"/>
</dbReference>
<evidence type="ECO:0000256" key="4">
    <source>
        <dbReference type="ARBA" id="ARBA00022679"/>
    </source>
</evidence>
<dbReference type="SUPFAM" id="SSF55874">
    <property type="entry name" value="ATPase domain of HSP90 chaperone/DNA topoisomerase II/histidine kinase"/>
    <property type="match status" value="1"/>
</dbReference>
<dbReference type="SUPFAM" id="SSF55785">
    <property type="entry name" value="PYP-like sensor domain (PAS domain)"/>
    <property type="match status" value="1"/>
</dbReference>
<dbReference type="GO" id="GO:0005524">
    <property type="term" value="F:ATP binding"/>
    <property type="evidence" value="ECO:0007669"/>
    <property type="project" value="UniProtKB-KW"/>
</dbReference>
<dbReference type="InterPro" id="IPR036097">
    <property type="entry name" value="HisK_dim/P_sf"/>
</dbReference>
<dbReference type="Pfam" id="PF02518">
    <property type="entry name" value="HATPase_c"/>
    <property type="match status" value="1"/>
</dbReference>
<dbReference type="GeneID" id="40264185"/>
<dbReference type="CDD" id="cd00130">
    <property type="entry name" value="PAS"/>
    <property type="match status" value="1"/>
</dbReference>
<keyword evidence="4" id="KW-0808">Transferase</keyword>
<dbReference type="Pfam" id="PF13185">
    <property type="entry name" value="GAF_2"/>
    <property type="match status" value="1"/>
</dbReference>
<evidence type="ECO:0000256" key="11">
    <source>
        <dbReference type="ARBA" id="ARBA00023136"/>
    </source>
</evidence>
<accession>A0A4V1FYJ4</accession>
<evidence type="ECO:0000256" key="6">
    <source>
        <dbReference type="ARBA" id="ARBA00022741"/>
    </source>
</evidence>
<dbReference type="InterPro" id="IPR011006">
    <property type="entry name" value="CheY-like_superfamily"/>
</dbReference>
<dbReference type="EC" id="2.7.13.3" evidence="3"/>
<dbReference type="PANTHER" id="PTHR42878">
    <property type="entry name" value="TWO-COMPONENT HISTIDINE KINASE"/>
    <property type="match status" value="1"/>
</dbReference>
<dbReference type="InterPro" id="IPR029016">
    <property type="entry name" value="GAF-like_dom_sf"/>
</dbReference>
<evidence type="ECO:0000313" key="15">
    <source>
        <dbReference type="Proteomes" id="UP000302218"/>
    </source>
</evidence>
<keyword evidence="8" id="KW-0067">ATP-binding</keyword>
<dbReference type="InterPro" id="IPR004358">
    <property type="entry name" value="Sig_transdc_His_kin-like_C"/>
</dbReference>
<dbReference type="Gene3D" id="3.40.50.2300">
    <property type="match status" value="1"/>
</dbReference>
<dbReference type="GO" id="GO:0030295">
    <property type="term" value="F:protein kinase activator activity"/>
    <property type="evidence" value="ECO:0007669"/>
    <property type="project" value="TreeGrafter"/>
</dbReference>
<evidence type="ECO:0000256" key="10">
    <source>
        <dbReference type="ARBA" id="ARBA00023012"/>
    </source>
</evidence>
<dbReference type="AlphaFoldDB" id="A0A4V1FYJ4"/>
<comment type="subcellular location">
    <subcellularLocation>
        <location evidence="2">Membrane</location>
        <topology evidence="2">Multi-pass membrane protein</topology>
    </subcellularLocation>
</comment>
<keyword evidence="10" id="KW-0902">Two-component regulatory system</keyword>
<dbReference type="SUPFAM" id="SSF47384">
    <property type="entry name" value="Homodimeric domain of signal transducing histidine kinase"/>
    <property type="match status" value="1"/>
</dbReference>
<dbReference type="SMART" id="SM00091">
    <property type="entry name" value="PAS"/>
    <property type="match status" value="1"/>
</dbReference>
<protein>
    <recommendedName>
        <fullName evidence="3">histidine kinase</fullName>
        <ecNumber evidence="3">2.7.13.3</ecNumber>
    </recommendedName>
</protein>
<dbReference type="PROSITE" id="PS50109">
    <property type="entry name" value="HIS_KIN"/>
    <property type="match status" value="1"/>
</dbReference>
<dbReference type="GO" id="GO:0007234">
    <property type="term" value="P:osmosensory signaling via phosphorelay pathway"/>
    <property type="evidence" value="ECO:0007669"/>
    <property type="project" value="TreeGrafter"/>
</dbReference>
<dbReference type="Proteomes" id="UP000302218">
    <property type="component" value="Chromosome"/>
</dbReference>
<dbReference type="SUPFAM" id="SSF52172">
    <property type="entry name" value="CheY-like"/>
    <property type="match status" value="1"/>
</dbReference>
<gene>
    <name evidence="14" type="ORF">FEJ81_02895</name>
</gene>
<dbReference type="InterPro" id="IPR003018">
    <property type="entry name" value="GAF"/>
</dbReference>
<proteinExistence type="predicted"/>
<dbReference type="Gene3D" id="3.30.565.10">
    <property type="entry name" value="Histidine kinase-like ATPase, C-terminal domain"/>
    <property type="match status" value="1"/>
</dbReference>
<dbReference type="OrthoDB" id="327291at2157"/>
<keyword evidence="11" id="KW-0472">Membrane</keyword>
<dbReference type="SUPFAM" id="SSF55781">
    <property type="entry name" value="GAF domain-like"/>
    <property type="match status" value="1"/>
</dbReference>
<name>A0A4V1FYJ4_9EURY</name>
<evidence type="ECO:0000256" key="7">
    <source>
        <dbReference type="ARBA" id="ARBA00022777"/>
    </source>
</evidence>
<sequence>MTGTEQHVVFVGDGATPPRDLERAAFDVAAPADRAAAIARLETAAVDCVVIDATDADRVGTVAAVRERAPAVPIIYVTAVPDGTAAAAATRAGATEYFVRGTDETLVDRIAAVSAGHGSATDTTERHEREAELLEATRALFSCESRAAVADIVVDAAERVLGFDMVTVRLHDPETEELALTAASDALNQLFDERERVEIRDSDMGEAFRRREPIIFADVRTGRADEYERLPEMMCVPIGDHGLLNVGSPVSDTFDDRHVRLARLLTASAAAALERTDRGEELRRHERVLETVEGMVYAVNGDARLTLVTDPLAERLGYDREELIGEPVPLIFEDDSYDRAVEHVEELLEEPQKESGAFEATYATADGEQFPVEIECSLLPRDADEIENETFRGAVSVVRDITRRKEREQYLQVLNRVLRHNLRNDLTVVIGYAELLRERLEDGDLTDAAGTLRETATDLARTSEKTRAIQDALDRDDDLRPVDVGAVAADAVAAVEDEAATVSVSTTGDCRAWADAGLGLVVDNLLENAVRHAGPAPTVEISADRERDRVRLSIADDGPGIPPAEIDVITGESDITQLTHSSGLGLWLVRWMVDSYGGSISFSASELGGSRVEIVLEAAPSEVADAVDAT</sequence>
<feature type="domain" description="Histidine kinase" evidence="12">
    <location>
        <begin position="417"/>
        <end position="620"/>
    </location>
</feature>